<dbReference type="AlphaFoldDB" id="A0A914DKL7"/>
<dbReference type="Proteomes" id="UP000887540">
    <property type="component" value="Unplaced"/>
</dbReference>
<proteinExistence type="predicted"/>
<reference evidence="2" key="1">
    <citation type="submission" date="2022-11" db="UniProtKB">
        <authorList>
            <consortium name="WormBaseParasite"/>
        </authorList>
    </citation>
    <scope>IDENTIFICATION</scope>
</reference>
<name>A0A914DKL7_9BILA</name>
<sequence>MHGSGQKLNTIHLLSSHSVVASLGGSDRCGLWTGSEMGLLFGHLDLLAITCTFWYGRDIDMQELARIVFVIQGPTKAILLHMKPITQFIGFIFVCWNTIFELGKVLQPIAMVIREYAGENSGSTTSYFPFYYIRPLVPSMKQFRAFDDAWAV</sequence>
<protein>
    <submittedName>
        <fullName evidence="2">Very-long-chain (3R)-3-hydroxyacyl-CoA dehydratase</fullName>
    </submittedName>
</protein>
<dbReference type="WBParaSite" id="ACRNAN_scaffold2743.g31417.t1">
    <property type="protein sequence ID" value="ACRNAN_scaffold2743.g31417.t1"/>
    <property type="gene ID" value="ACRNAN_scaffold2743.g31417"/>
</dbReference>
<keyword evidence="1" id="KW-1185">Reference proteome</keyword>
<organism evidence="1 2">
    <name type="scientific">Acrobeloides nanus</name>
    <dbReference type="NCBI Taxonomy" id="290746"/>
    <lineage>
        <taxon>Eukaryota</taxon>
        <taxon>Metazoa</taxon>
        <taxon>Ecdysozoa</taxon>
        <taxon>Nematoda</taxon>
        <taxon>Chromadorea</taxon>
        <taxon>Rhabditida</taxon>
        <taxon>Tylenchina</taxon>
        <taxon>Cephalobomorpha</taxon>
        <taxon>Cephaloboidea</taxon>
        <taxon>Cephalobidae</taxon>
        <taxon>Acrobeloides</taxon>
    </lineage>
</organism>
<evidence type="ECO:0000313" key="1">
    <source>
        <dbReference type="Proteomes" id="UP000887540"/>
    </source>
</evidence>
<evidence type="ECO:0000313" key="2">
    <source>
        <dbReference type="WBParaSite" id="ACRNAN_scaffold2743.g31417.t1"/>
    </source>
</evidence>
<accession>A0A914DKL7</accession>